<keyword evidence="3" id="KW-1185">Reference proteome</keyword>
<feature type="compositionally biased region" description="Pro residues" evidence="1">
    <location>
        <begin position="85"/>
        <end position="95"/>
    </location>
</feature>
<feature type="region of interest" description="Disordered" evidence="1">
    <location>
        <begin position="84"/>
        <end position="114"/>
    </location>
</feature>
<evidence type="ECO:0000313" key="2">
    <source>
        <dbReference type="EMBL" id="KAF1830264.1"/>
    </source>
</evidence>
<dbReference type="OrthoDB" id="3942467at2759"/>
<evidence type="ECO:0000256" key="1">
    <source>
        <dbReference type="SAM" id="MobiDB-lite"/>
    </source>
</evidence>
<name>A0A6A5K728_9PLEO</name>
<dbReference type="AlphaFoldDB" id="A0A6A5K728"/>
<reference evidence="2" key="1">
    <citation type="submission" date="2020-01" db="EMBL/GenBank/DDBJ databases">
        <authorList>
            <consortium name="DOE Joint Genome Institute"/>
            <person name="Haridas S."/>
            <person name="Albert R."/>
            <person name="Binder M."/>
            <person name="Bloem J."/>
            <person name="Labutti K."/>
            <person name="Salamov A."/>
            <person name="Andreopoulos B."/>
            <person name="Baker S.E."/>
            <person name="Barry K."/>
            <person name="Bills G."/>
            <person name="Bluhm B.H."/>
            <person name="Cannon C."/>
            <person name="Castanera R."/>
            <person name="Culley D.E."/>
            <person name="Daum C."/>
            <person name="Ezra D."/>
            <person name="Gonzalez J.B."/>
            <person name="Henrissat B."/>
            <person name="Kuo A."/>
            <person name="Liang C."/>
            <person name="Lipzen A."/>
            <person name="Lutzoni F."/>
            <person name="Magnuson J."/>
            <person name="Mondo S."/>
            <person name="Nolan M."/>
            <person name="Ohm R."/>
            <person name="Pangilinan J."/>
            <person name="Park H.-J."/>
            <person name="Ramirez L."/>
            <person name="Alfaro M."/>
            <person name="Sun H."/>
            <person name="Tritt A."/>
            <person name="Yoshinaga Y."/>
            <person name="Zwiers L.-H."/>
            <person name="Turgeon B.G."/>
            <person name="Goodwin S.B."/>
            <person name="Spatafora J.W."/>
            <person name="Crous P.W."/>
            <person name="Grigoriev I.V."/>
        </authorList>
    </citation>
    <scope>NUCLEOTIDE SEQUENCE</scope>
    <source>
        <strain evidence="2">P77</strain>
    </source>
</reference>
<protein>
    <submittedName>
        <fullName evidence="2">Uncharacterized protein</fullName>
    </submittedName>
</protein>
<feature type="compositionally biased region" description="Acidic residues" evidence="1">
    <location>
        <begin position="28"/>
        <end position="37"/>
    </location>
</feature>
<accession>A0A6A5K728</accession>
<dbReference type="EMBL" id="ML975403">
    <property type="protein sequence ID" value="KAF1830264.1"/>
    <property type="molecule type" value="Genomic_DNA"/>
</dbReference>
<feature type="region of interest" description="Disordered" evidence="1">
    <location>
        <begin position="12"/>
        <end position="37"/>
    </location>
</feature>
<organism evidence="2 3">
    <name type="scientific">Decorospora gaudefroyi</name>
    <dbReference type="NCBI Taxonomy" id="184978"/>
    <lineage>
        <taxon>Eukaryota</taxon>
        <taxon>Fungi</taxon>
        <taxon>Dikarya</taxon>
        <taxon>Ascomycota</taxon>
        <taxon>Pezizomycotina</taxon>
        <taxon>Dothideomycetes</taxon>
        <taxon>Pleosporomycetidae</taxon>
        <taxon>Pleosporales</taxon>
        <taxon>Pleosporineae</taxon>
        <taxon>Pleosporaceae</taxon>
        <taxon>Decorospora</taxon>
    </lineage>
</organism>
<dbReference type="Proteomes" id="UP000800040">
    <property type="component" value="Unassembled WGS sequence"/>
</dbReference>
<proteinExistence type="predicted"/>
<sequence length="236" mass="24587">MPAPPAYHVVVDPNLPTPNMTNPYAHIEDDDDTKEEDEDHVPEININAATQIRGHGNIISIAQMDSVRIANLVASILNGDIHTLPPAPASTPTPTPASDSLPSTPPPTAGPEQTWRTQVRGIKKYPNINITVNCGATIIGDRNIVGPGLGDIARQMQIAQRNQALRAQQAAAAVAAAQGQKAPQGSAATLYAAQAGVAGFGGPTPPMSRSCSADGEGGSCKRKAEDCGERGVKRHC</sequence>
<gene>
    <name evidence="2" type="ORF">BDW02DRAFT_507976</name>
</gene>
<evidence type="ECO:0000313" key="3">
    <source>
        <dbReference type="Proteomes" id="UP000800040"/>
    </source>
</evidence>